<evidence type="ECO:0000313" key="2">
    <source>
        <dbReference type="EMBL" id="KKN36386.1"/>
    </source>
</evidence>
<sequence length="51" mass="5396">MRPKPYVILGAIVCLTIIQIAAMHYGINGTLRTAIVGIIAGLVGYAIPTKE</sequence>
<feature type="transmembrane region" description="Helical" evidence="1">
    <location>
        <begin position="31"/>
        <end position="48"/>
    </location>
</feature>
<reference evidence="2" key="1">
    <citation type="journal article" date="2015" name="Nature">
        <title>Complex archaea that bridge the gap between prokaryotes and eukaryotes.</title>
        <authorList>
            <person name="Spang A."/>
            <person name="Saw J.H."/>
            <person name="Jorgensen S.L."/>
            <person name="Zaremba-Niedzwiedzka K."/>
            <person name="Martijn J."/>
            <person name="Lind A.E."/>
            <person name="van Eijk R."/>
            <person name="Schleper C."/>
            <person name="Guy L."/>
            <person name="Ettema T.J."/>
        </authorList>
    </citation>
    <scope>NUCLEOTIDE SEQUENCE</scope>
</reference>
<keyword evidence="1" id="KW-0472">Membrane</keyword>
<feature type="transmembrane region" description="Helical" evidence="1">
    <location>
        <begin position="7"/>
        <end position="25"/>
    </location>
</feature>
<keyword evidence="1" id="KW-1133">Transmembrane helix</keyword>
<dbReference type="EMBL" id="LAZR01001969">
    <property type="protein sequence ID" value="KKN36386.1"/>
    <property type="molecule type" value="Genomic_DNA"/>
</dbReference>
<organism evidence="2">
    <name type="scientific">marine sediment metagenome</name>
    <dbReference type="NCBI Taxonomy" id="412755"/>
    <lineage>
        <taxon>unclassified sequences</taxon>
        <taxon>metagenomes</taxon>
        <taxon>ecological metagenomes</taxon>
    </lineage>
</organism>
<accession>A0A0F9SHE9</accession>
<evidence type="ECO:0000256" key="1">
    <source>
        <dbReference type="SAM" id="Phobius"/>
    </source>
</evidence>
<name>A0A0F9SHE9_9ZZZZ</name>
<gene>
    <name evidence="2" type="ORF">LCGC14_0774240</name>
</gene>
<keyword evidence="1" id="KW-0812">Transmembrane</keyword>
<protein>
    <submittedName>
        <fullName evidence="2">Uncharacterized protein</fullName>
    </submittedName>
</protein>
<dbReference type="AlphaFoldDB" id="A0A0F9SHE9"/>
<comment type="caution">
    <text evidence="2">The sequence shown here is derived from an EMBL/GenBank/DDBJ whole genome shotgun (WGS) entry which is preliminary data.</text>
</comment>
<proteinExistence type="predicted"/>